<dbReference type="AlphaFoldDB" id="A0A381S7N1"/>
<gene>
    <name evidence="3" type="ORF">METZ01_LOCUS51081</name>
</gene>
<dbReference type="InterPro" id="IPR000639">
    <property type="entry name" value="Epox_hydrolase-like"/>
</dbReference>
<evidence type="ECO:0000256" key="1">
    <source>
        <dbReference type="ARBA" id="ARBA00022801"/>
    </source>
</evidence>
<sequence>MRKTSEIIKTVDTISVEANGIEFEVDTQGEGERLVLCLHGWPEHSITWRFQMPYLASLGYRVWAPNLRGYGNTNAPKGMKHYQLEILMEDVAALIKASNAKEVIVLAHDWGALIAWHFAMRYPDAINRLVICNVPHPAPFLKAMTKGFEQLFRSWYVLFFQLPWLPEMISRNISAGRLIRGGAATRRNYPDEVVALFDENASRPQNRTAMINYYRALLRGGGLYRQWKLGFPKIEVPTLMLWGEKDIALSMTSTLGTEEHVEDFNIRYFRGISHHVQQDAPEEVNAMLNAFLANETVPEYLDIKI</sequence>
<dbReference type="Gene3D" id="3.40.50.1820">
    <property type="entry name" value="alpha/beta hydrolase"/>
    <property type="match status" value="1"/>
</dbReference>
<evidence type="ECO:0000313" key="3">
    <source>
        <dbReference type="EMBL" id="SUZ98227.1"/>
    </source>
</evidence>
<dbReference type="InterPro" id="IPR029058">
    <property type="entry name" value="AB_hydrolase_fold"/>
</dbReference>
<proteinExistence type="predicted"/>
<dbReference type="SUPFAM" id="SSF53474">
    <property type="entry name" value="alpha/beta-Hydrolases"/>
    <property type="match status" value="1"/>
</dbReference>
<dbReference type="PANTHER" id="PTHR43329">
    <property type="entry name" value="EPOXIDE HYDROLASE"/>
    <property type="match status" value="1"/>
</dbReference>
<reference evidence="3" key="1">
    <citation type="submission" date="2018-05" db="EMBL/GenBank/DDBJ databases">
        <authorList>
            <person name="Lanie J.A."/>
            <person name="Ng W.-L."/>
            <person name="Kazmierczak K.M."/>
            <person name="Andrzejewski T.M."/>
            <person name="Davidsen T.M."/>
            <person name="Wayne K.J."/>
            <person name="Tettelin H."/>
            <person name="Glass J.I."/>
            <person name="Rusch D."/>
            <person name="Podicherti R."/>
            <person name="Tsui H.-C.T."/>
            <person name="Winkler M.E."/>
        </authorList>
    </citation>
    <scope>NUCLEOTIDE SEQUENCE</scope>
</reference>
<evidence type="ECO:0000259" key="2">
    <source>
        <dbReference type="Pfam" id="PF00561"/>
    </source>
</evidence>
<dbReference type="InterPro" id="IPR000073">
    <property type="entry name" value="AB_hydrolase_1"/>
</dbReference>
<accession>A0A381S7N1</accession>
<keyword evidence="1" id="KW-0378">Hydrolase</keyword>
<protein>
    <recommendedName>
        <fullName evidence="2">AB hydrolase-1 domain-containing protein</fullName>
    </recommendedName>
</protein>
<dbReference type="PRINTS" id="PR00412">
    <property type="entry name" value="EPOXHYDRLASE"/>
</dbReference>
<dbReference type="EMBL" id="UINC01002584">
    <property type="protein sequence ID" value="SUZ98227.1"/>
    <property type="molecule type" value="Genomic_DNA"/>
</dbReference>
<name>A0A381S7N1_9ZZZZ</name>
<dbReference type="PRINTS" id="PR00111">
    <property type="entry name" value="ABHYDROLASE"/>
</dbReference>
<feature type="domain" description="AB hydrolase-1" evidence="2">
    <location>
        <begin position="34"/>
        <end position="249"/>
    </location>
</feature>
<dbReference type="Pfam" id="PF00561">
    <property type="entry name" value="Abhydrolase_1"/>
    <property type="match status" value="1"/>
</dbReference>
<organism evidence="3">
    <name type="scientific">marine metagenome</name>
    <dbReference type="NCBI Taxonomy" id="408172"/>
    <lineage>
        <taxon>unclassified sequences</taxon>
        <taxon>metagenomes</taxon>
        <taxon>ecological metagenomes</taxon>
    </lineage>
</organism>
<dbReference type="GO" id="GO:0016787">
    <property type="term" value="F:hydrolase activity"/>
    <property type="evidence" value="ECO:0007669"/>
    <property type="project" value="UniProtKB-KW"/>
</dbReference>